<feature type="non-terminal residue" evidence="2">
    <location>
        <position position="1"/>
    </location>
</feature>
<proteinExistence type="predicted"/>
<accession>A0A6J4U885</accession>
<evidence type="ECO:0000313" key="2">
    <source>
        <dbReference type="EMBL" id="CAA9540835.1"/>
    </source>
</evidence>
<evidence type="ECO:0000256" key="1">
    <source>
        <dbReference type="SAM" id="MobiDB-lite"/>
    </source>
</evidence>
<gene>
    <name evidence="2" type="ORF">AVDCRST_MAG43-114</name>
</gene>
<organism evidence="2">
    <name type="scientific">uncultured Thermomicrobiales bacterium</name>
    <dbReference type="NCBI Taxonomy" id="1645740"/>
    <lineage>
        <taxon>Bacteria</taxon>
        <taxon>Pseudomonadati</taxon>
        <taxon>Thermomicrobiota</taxon>
        <taxon>Thermomicrobia</taxon>
        <taxon>Thermomicrobiales</taxon>
        <taxon>environmental samples</taxon>
    </lineage>
</organism>
<protein>
    <submittedName>
        <fullName evidence="2">Uncharacterized protein</fullName>
    </submittedName>
</protein>
<dbReference type="AlphaFoldDB" id="A0A6J4U885"/>
<reference evidence="2" key="1">
    <citation type="submission" date="2020-02" db="EMBL/GenBank/DDBJ databases">
        <authorList>
            <person name="Meier V. D."/>
        </authorList>
    </citation>
    <scope>NUCLEOTIDE SEQUENCE</scope>
    <source>
        <strain evidence="2">AVDCRST_MAG43</strain>
    </source>
</reference>
<feature type="region of interest" description="Disordered" evidence="1">
    <location>
        <begin position="28"/>
        <end position="48"/>
    </location>
</feature>
<sequence>VRASIVVSIQMEAVAADVIGRWSDIRRSVSRGPAKGGAKSLDRTPSRL</sequence>
<name>A0A6J4U885_9BACT</name>
<feature type="non-terminal residue" evidence="2">
    <location>
        <position position="48"/>
    </location>
</feature>
<dbReference type="EMBL" id="CADCWI010000008">
    <property type="protein sequence ID" value="CAA9540835.1"/>
    <property type="molecule type" value="Genomic_DNA"/>
</dbReference>